<protein>
    <submittedName>
        <fullName evidence="1">Uncharacterized protein</fullName>
    </submittedName>
</protein>
<evidence type="ECO:0000313" key="2">
    <source>
        <dbReference type="Proteomes" id="UP000823749"/>
    </source>
</evidence>
<gene>
    <name evidence="1" type="ORF">RHGRI_037200</name>
</gene>
<organism evidence="1 2">
    <name type="scientific">Rhododendron griersonianum</name>
    <dbReference type="NCBI Taxonomy" id="479676"/>
    <lineage>
        <taxon>Eukaryota</taxon>
        <taxon>Viridiplantae</taxon>
        <taxon>Streptophyta</taxon>
        <taxon>Embryophyta</taxon>
        <taxon>Tracheophyta</taxon>
        <taxon>Spermatophyta</taxon>
        <taxon>Magnoliopsida</taxon>
        <taxon>eudicotyledons</taxon>
        <taxon>Gunneridae</taxon>
        <taxon>Pentapetalae</taxon>
        <taxon>asterids</taxon>
        <taxon>Ericales</taxon>
        <taxon>Ericaceae</taxon>
        <taxon>Ericoideae</taxon>
        <taxon>Rhodoreae</taxon>
        <taxon>Rhododendron</taxon>
    </lineage>
</organism>
<sequence length="58" mass="6659">MFSSLVKGVKLGGKLLLLFDMTARSQPRWLYPKLMVYGLKIGSFSSRPLHLTKKERSF</sequence>
<keyword evidence="2" id="KW-1185">Reference proteome</keyword>
<evidence type="ECO:0000313" key="1">
    <source>
        <dbReference type="EMBL" id="KAG5516406.1"/>
    </source>
</evidence>
<dbReference type="EMBL" id="JACTNZ010000013">
    <property type="protein sequence ID" value="KAG5516406.1"/>
    <property type="molecule type" value="Genomic_DNA"/>
</dbReference>
<dbReference type="Proteomes" id="UP000823749">
    <property type="component" value="Chromosome 13"/>
</dbReference>
<reference evidence="1 2" key="1">
    <citation type="submission" date="2020-08" db="EMBL/GenBank/DDBJ databases">
        <title>Plant Genome Project.</title>
        <authorList>
            <person name="Zhang R.-G."/>
        </authorList>
    </citation>
    <scope>NUCLEOTIDE SEQUENCE [LARGE SCALE GENOMIC DNA]</scope>
    <source>
        <strain evidence="1">WSP0</strain>
        <tissue evidence="1">Leaf</tissue>
    </source>
</reference>
<comment type="caution">
    <text evidence="1">The sequence shown here is derived from an EMBL/GenBank/DDBJ whole genome shotgun (WGS) entry which is preliminary data.</text>
</comment>
<name>A0AAV6HUW3_9ERIC</name>
<dbReference type="AlphaFoldDB" id="A0AAV6HUW3"/>
<proteinExistence type="predicted"/>
<accession>A0AAV6HUW3</accession>